<dbReference type="GO" id="GO:0005789">
    <property type="term" value="C:endoplasmic reticulum membrane"/>
    <property type="evidence" value="ECO:0007669"/>
    <property type="project" value="TreeGrafter"/>
</dbReference>
<dbReference type="GO" id="GO:0009922">
    <property type="term" value="F:fatty acid elongase activity"/>
    <property type="evidence" value="ECO:0007669"/>
    <property type="project" value="InterPro"/>
</dbReference>
<evidence type="ECO:0000256" key="3">
    <source>
        <dbReference type="ARBA" id="ARBA00022679"/>
    </source>
</evidence>
<feature type="transmembrane region" description="Helical" evidence="10">
    <location>
        <begin position="153"/>
        <end position="178"/>
    </location>
</feature>
<gene>
    <name evidence="11" type="ORF">Vbra_3929</name>
</gene>
<dbReference type="GO" id="GO:0019367">
    <property type="term" value="P:fatty acid elongation, saturated fatty acid"/>
    <property type="evidence" value="ECO:0007669"/>
    <property type="project" value="TreeGrafter"/>
</dbReference>
<evidence type="ECO:0000256" key="1">
    <source>
        <dbReference type="ARBA" id="ARBA00004141"/>
    </source>
</evidence>
<dbReference type="AlphaFoldDB" id="A0A0G4EJK5"/>
<evidence type="ECO:0000256" key="5">
    <source>
        <dbReference type="ARBA" id="ARBA00022832"/>
    </source>
</evidence>
<keyword evidence="12" id="KW-1185">Reference proteome</keyword>
<comment type="catalytic activity">
    <reaction evidence="10">
        <text>an acyl-CoA + malonyl-CoA + H(+) = a 3-oxoacyl-CoA + CO2 + CoA</text>
        <dbReference type="Rhea" id="RHEA:50252"/>
        <dbReference type="ChEBI" id="CHEBI:15378"/>
        <dbReference type="ChEBI" id="CHEBI:16526"/>
        <dbReference type="ChEBI" id="CHEBI:57287"/>
        <dbReference type="ChEBI" id="CHEBI:57384"/>
        <dbReference type="ChEBI" id="CHEBI:58342"/>
        <dbReference type="ChEBI" id="CHEBI:90726"/>
    </reaction>
    <physiologicalReaction direction="left-to-right" evidence="10">
        <dbReference type="Rhea" id="RHEA:50253"/>
    </physiologicalReaction>
</comment>
<dbReference type="PANTHER" id="PTHR11157:SF126">
    <property type="entry name" value="ELONGATION OF VERY LONG CHAIN FATTY ACIDS PROTEIN"/>
    <property type="match status" value="1"/>
</dbReference>
<evidence type="ECO:0000256" key="2">
    <source>
        <dbReference type="ARBA" id="ARBA00022516"/>
    </source>
</evidence>
<comment type="subcellular location">
    <subcellularLocation>
        <location evidence="1">Membrane</location>
        <topology evidence="1">Multi-pass membrane protein</topology>
    </subcellularLocation>
</comment>
<evidence type="ECO:0000256" key="10">
    <source>
        <dbReference type="RuleBase" id="RU361115"/>
    </source>
</evidence>
<evidence type="ECO:0000256" key="4">
    <source>
        <dbReference type="ARBA" id="ARBA00022692"/>
    </source>
</evidence>
<dbReference type="InParanoid" id="A0A0G4EJK5"/>
<dbReference type="InterPro" id="IPR002076">
    <property type="entry name" value="ELO_fam"/>
</dbReference>
<dbReference type="GO" id="GO:0034625">
    <property type="term" value="P:fatty acid elongation, monounsaturated fatty acid"/>
    <property type="evidence" value="ECO:0007669"/>
    <property type="project" value="TreeGrafter"/>
</dbReference>
<comment type="similarity">
    <text evidence="10">Belongs to the ELO family.</text>
</comment>
<feature type="transmembrane region" description="Helical" evidence="10">
    <location>
        <begin position="59"/>
        <end position="80"/>
    </location>
</feature>
<keyword evidence="8 10" id="KW-0472">Membrane</keyword>
<organism evidence="11 12">
    <name type="scientific">Vitrella brassicaformis (strain CCMP3155)</name>
    <dbReference type="NCBI Taxonomy" id="1169540"/>
    <lineage>
        <taxon>Eukaryota</taxon>
        <taxon>Sar</taxon>
        <taxon>Alveolata</taxon>
        <taxon>Colpodellida</taxon>
        <taxon>Vitrellaceae</taxon>
        <taxon>Vitrella</taxon>
    </lineage>
</organism>
<keyword evidence="7 10" id="KW-0443">Lipid metabolism</keyword>
<dbReference type="STRING" id="1169540.A0A0G4EJK5"/>
<dbReference type="GO" id="GO:0030148">
    <property type="term" value="P:sphingolipid biosynthetic process"/>
    <property type="evidence" value="ECO:0007669"/>
    <property type="project" value="TreeGrafter"/>
</dbReference>
<dbReference type="GO" id="GO:0034626">
    <property type="term" value="P:fatty acid elongation, polyunsaturated fatty acid"/>
    <property type="evidence" value="ECO:0007669"/>
    <property type="project" value="TreeGrafter"/>
</dbReference>
<feature type="transmembrane region" description="Helical" evidence="10">
    <location>
        <begin position="225"/>
        <end position="245"/>
    </location>
</feature>
<reference evidence="11 12" key="1">
    <citation type="submission" date="2014-11" db="EMBL/GenBank/DDBJ databases">
        <authorList>
            <person name="Zhu J."/>
            <person name="Qi W."/>
            <person name="Song R."/>
        </authorList>
    </citation>
    <scope>NUCLEOTIDE SEQUENCE [LARGE SCALE GENOMIC DNA]</scope>
</reference>
<evidence type="ECO:0000256" key="7">
    <source>
        <dbReference type="ARBA" id="ARBA00023098"/>
    </source>
</evidence>
<keyword evidence="5 10" id="KW-0276">Fatty acid metabolism</keyword>
<proteinExistence type="inferred from homology"/>
<dbReference type="Proteomes" id="UP000041254">
    <property type="component" value="Unassembled WGS sequence"/>
</dbReference>
<name>A0A0G4EJK5_VITBC</name>
<dbReference type="Pfam" id="PF01151">
    <property type="entry name" value="ELO"/>
    <property type="match status" value="1"/>
</dbReference>
<evidence type="ECO:0000256" key="6">
    <source>
        <dbReference type="ARBA" id="ARBA00022989"/>
    </source>
</evidence>
<keyword evidence="9 10" id="KW-0275">Fatty acid biosynthesis</keyword>
<evidence type="ECO:0000313" key="12">
    <source>
        <dbReference type="Proteomes" id="UP000041254"/>
    </source>
</evidence>
<accession>A0A0G4EJK5</accession>
<evidence type="ECO:0000256" key="8">
    <source>
        <dbReference type="ARBA" id="ARBA00023136"/>
    </source>
</evidence>
<evidence type="ECO:0000256" key="9">
    <source>
        <dbReference type="ARBA" id="ARBA00023160"/>
    </source>
</evidence>
<keyword evidence="2 10" id="KW-0444">Lipid biosynthesis</keyword>
<feature type="transmembrane region" description="Helical" evidence="10">
    <location>
        <begin position="28"/>
        <end position="47"/>
    </location>
</feature>
<keyword evidence="6 10" id="KW-1133">Transmembrane helix</keyword>
<dbReference type="VEuPathDB" id="CryptoDB:Vbra_3929"/>
<sequence length="307" mass="34606">MAATSTSFLNEGYWTPGRGAQLAAELKWPLLASMAVYLPVVFSLRRWMRKRDPLPIKPFIFAWNATLSLFSLLGAALILLDDWRLITTPFAHEKDIMPNTRAVVTLFTLTKALEFGDTVLLALRKRPITFLHAYHHLSVALYCWHAQLLSVSFAHLFVFINLCIHGVMYLYYALSVLLSKNKALHKLRPYITGAQLTQMFVGLSITIAALLNPEVTGEPSHFNNAMGALAMYFSYAVLFGQFYICNYMPGVHKKSLLLLSSVWMRKEGERQPAETKTQPLAIGKGTTARARVSATFRMSTWVASFKH</sequence>
<dbReference type="GO" id="GO:0042761">
    <property type="term" value="P:very long-chain fatty acid biosynthetic process"/>
    <property type="evidence" value="ECO:0007669"/>
    <property type="project" value="TreeGrafter"/>
</dbReference>
<protein>
    <recommendedName>
        <fullName evidence="10">Elongation of fatty acids protein</fullName>
        <ecNumber evidence="10">2.3.1.-</ecNumber>
    </recommendedName>
</protein>
<dbReference type="OrthoDB" id="10259681at2759"/>
<dbReference type="PANTHER" id="PTHR11157">
    <property type="entry name" value="FATTY ACID ACYL TRANSFERASE-RELATED"/>
    <property type="match status" value="1"/>
</dbReference>
<evidence type="ECO:0000313" key="11">
    <source>
        <dbReference type="EMBL" id="CEL96936.1"/>
    </source>
</evidence>
<keyword evidence="4 10" id="KW-0812">Transmembrane</keyword>
<keyword evidence="3 10" id="KW-0808">Transferase</keyword>
<dbReference type="PhylomeDB" id="A0A0G4EJK5"/>
<feature type="transmembrane region" description="Helical" evidence="10">
    <location>
        <begin position="190"/>
        <end position="213"/>
    </location>
</feature>
<dbReference type="EC" id="2.3.1.-" evidence="10"/>
<dbReference type="EMBL" id="CDMY01000249">
    <property type="protein sequence ID" value="CEL96936.1"/>
    <property type="molecule type" value="Genomic_DNA"/>
</dbReference>